<dbReference type="RefSeq" id="WP_351956552.1">
    <property type="nucleotide sequence ID" value="NZ_JBEOZM010000004.1"/>
</dbReference>
<gene>
    <name evidence="1" type="ORF">ABT211_11445</name>
</gene>
<keyword evidence="2" id="KW-1185">Reference proteome</keyword>
<protein>
    <submittedName>
        <fullName evidence="1">Uncharacterized protein</fullName>
    </submittedName>
</protein>
<dbReference type="Proteomes" id="UP001490365">
    <property type="component" value="Unassembled WGS sequence"/>
</dbReference>
<comment type="caution">
    <text evidence="1">The sequence shown here is derived from an EMBL/GenBank/DDBJ whole genome shotgun (WGS) entry which is preliminary data.</text>
</comment>
<dbReference type="EMBL" id="JBEOZM010000004">
    <property type="protein sequence ID" value="MER6267902.1"/>
    <property type="molecule type" value="Genomic_DNA"/>
</dbReference>
<reference evidence="1 2" key="1">
    <citation type="submission" date="2024-06" db="EMBL/GenBank/DDBJ databases">
        <title>The Natural Products Discovery Center: Release of the First 8490 Sequenced Strains for Exploring Actinobacteria Biosynthetic Diversity.</title>
        <authorList>
            <person name="Kalkreuter E."/>
            <person name="Kautsar S.A."/>
            <person name="Yang D."/>
            <person name="Bader C.D."/>
            <person name="Teijaro C.N."/>
            <person name="Fluegel L."/>
            <person name="Davis C.M."/>
            <person name="Simpson J.R."/>
            <person name="Lauterbach L."/>
            <person name="Steele A.D."/>
            <person name="Gui C."/>
            <person name="Meng S."/>
            <person name="Li G."/>
            <person name="Viehrig K."/>
            <person name="Ye F."/>
            <person name="Su P."/>
            <person name="Kiefer A.F."/>
            <person name="Nichols A."/>
            <person name="Cepeda A.J."/>
            <person name="Yan W."/>
            <person name="Fan B."/>
            <person name="Jiang Y."/>
            <person name="Adhikari A."/>
            <person name="Zheng C.-J."/>
            <person name="Schuster L."/>
            <person name="Cowan T.M."/>
            <person name="Smanski M.J."/>
            <person name="Chevrette M.G."/>
            <person name="De Carvalho L.P.S."/>
            <person name="Shen B."/>
        </authorList>
    </citation>
    <scope>NUCLEOTIDE SEQUENCE [LARGE SCALE GENOMIC DNA]</scope>
    <source>
        <strain evidence="1 2">NPDC001694</strain>
    </source>
</reference>
<accession>A0ABV1TD06</accession>
<evidence type="ECO:0000313" key="1">
    <source>
        <dbReference type="EMBL" id="MER6267902.1"/>
    </source>
</evidence>
<sequence>MSRLLRADTVDLRTDTVERLLARRPLTFADWCTAHADVFRQALDAV</sequence>
<evidence type="ECO:0000313" key="2">
    <source>
        <dbReference type="Proteomes" id="UP001490365"/>
    </source>
</evidence>
<name>A0ABV1TD06_9ACTN</name>
<proteinExistence type="predicted"/>
<organism evidence="1 2">
    <name type="scientific">Streptomyces sp. 900105755</name>
    <dbReference type="NCBI Taxonomy" id="3154389"/>
    <lineage>
        <taxon>Bacteria</taxon>
        <taxon>Bacillati</taxon>
        <taxon>Actinomycetota</taxon>
        <taxon>Actinomycetes</taxon>
        <taxon>Kitasatosporales</taxon>
        <taxon>Streptomycetaceae</taxon>
        <taxon>Streptomyces</taxon>
    </lineage>
</organism>